<accession>A0A0D0CVE0</accession>
<protein>
    <recommendedName>
        <fullName evidence="3">CCHC-type domain-containing protein</fullName>
    </recommendedName>
</protein>
<feature type="non-terminal residue" evidence="1">
    <location>
        <position position="1"/>
    </location>
</feature>
<evidence type="ECO:0000313" key="1">
    <source>
        <dbReference type="EMBL" id="KIK79403.1"/>
    </source>
</evidence>
<dbReference type="InParanoid" id="A0A0D0CVE0"/>
<dbReference type="HOGENOM" id="CLU_138299_1_0_1"/>
<gene>
    <name evidence="1" type="ORF">PAXRUDRAFT_108945</name>
</gene>
<dbReference type="EMBL" id="KN826290">
    <property type="protein sequence ID" value="KIK79403.1"/>
    <property type="molecule type" value="Genomic_DNA"/>
</dbReference>
<name>A0A0D0CVE0_9AGAM</name>
<sequence length="126" mass="14607">RAQNQRVAHILLQMSEPMAANTLVRDSLYICKEKLHPIKDKCIPTRCIHCQRWGHITRNCNAQHDTCTVCGHKNCSSYKTLHCISCKVDDNSSNDQHCPMYEDKCMTLNVKHPENSMLYYPTSEPW</sequence>
<proteinExistence type="predicted"/>
<keyword evidence="2" id="KW-1185">Reference proteome</keyword>
<dbReference type="STRING" id="930991.A0A0D0CVE0"/>
<evidence type="ECO:0008006" key="3">
    <source>
        <dbReference type="Google" id="ProtNLM"/>
    </source>
</evidence>
<reference evidence="1 2" key="1">
    <citation type="submission" date="2014-04" db="EMBL/GenBank/DDBJ databases">
        <authorList>
            <consortium name="DOE Joint Genome Institute"/>
            <person name="Kuo A."/>
            <person name="Kohler A."/>
            <person name="Jargeat P."/>
            <person name="Nagy L.G."/>
            <person name="Floudas D."/>
            <person name="Copeland A."/>
            <person name="Barry K.W."/>
            <person name="Cichocki N."/>
            <person name="Veneault-Fourrey C."/>
            <person name="LaButti K."/>
            <person name="Lindquist E.A."/>
            <person name="Lipzen A."/>
            <person name="Lundell T."/>
            <person name="Morin E."/>
            <person name="Murat C."/>
            <person name="Sun H."/>
            <person name="Tunlid A."/>
            <person name="Henrissat B."/>
            <person name="Grigoriev I.V."/>
            <person name="Hibbett D.S."/>
            <person name="Martin F."/>
            <person name="Nordberg H.P."/>
            <person name="Cantor M.N."/>
            <person name="Hua S.X."/>
        </authorList>
    </citation>
    <scope>NUCLEOTIDE SEQUENCE [LARGE SCALE GENOMIC DNA]</scope>
    <source>
        <strain evidence="1 2">Ve08.2h10</strain>
    </source>
</reference>
<feature type="non-terminal residue" evidence="1">
    <location>
        <position position="126"/>
    </location>
</feature>
<dbReference type="Proteomes" id="UP000054538">
    <property type="component" value="Unassembled WGS sequence"/>
</dbReference>
<dbReference type="AlphaFoldDB" id="A0A0D0CVE0"/>
<dbReference type="OrthoDB" id="4230923at2759"/>
<reference evidence="2" key="2">
    <citation type="submission" date="2015-01" db="EMBL/GenBank/DDBJ databases">
        <title>Evolutionary Origins and Diversification of the Mycorrhizal Mutualists.</title>
        <authorList>
            <consortium name="DOE Joint Genome Institute"/>
            <consortium name="Mycorrhizal Genomics Consortium"/>
            <person name="Kohler A."/>
            <person name="Kuo A."/>
            <person name="Nagy L.G."/>
            <person name="Floudas D."/>
            <person name="Copeland A."/>
            <person name="Barry K.W."/>
            <person name="Cichocki N."/>
            <person name="Veneault-Fourrey C."/>
            <person name="LaButti K."/>
            <person name="Lindquist E.A."/>
            <person name="Lipzen A."/>
            <person name="Lundell T."/>
            <person name="Morin E."/>
            <person name="Murat C."/>
            <person name="Riley R."/>
            <person name="Ohm R."/>
            <person name="Sun H."/>
            <person name="Tunlid A."/>
            <person name="Henrissat B."/>
            <person name="Grigoriev I.V."/>
            <person name="Hibbett D.S."/>
            <person name="Martin F."/>
        </authorList>
    </citation>
    <scope>NUCLEOTIDE SEQUENCE [LARGE SCALE GENOMIC DNA]</scope>
    <source>
        <strain evidence="2">Ve08.2h10</strain>
    </source>
</reference>
<evidence type="ECO:0000313" key="2">
    <source>
        <dbReference type="Proteomes" id="UP000054538"/>
    </source>
</evidence>
<organism evidence="1 2">
    <name type="scientific">Paxillus rubicundulus Ve08.2h10</name>
    <dbReference type="NCBI Taxonomy" id="930991"/>
    <lineage>
        <taxon>Eukaryota</taxon>
        <taxon>Fungi</taxon>
        <taxon>Dikarya</taxon>
        <taxon>Basidiomycota</taxon>
        <taxon>Agaricomycotina</taxon>
        <taxon>Agaricomycetes</taxon>
        <taxon>Agaricomycetidae</taxon>
        <taxon>Boletales</taxon>
        <taxon>Paxilineae</taxon>
        <taxon>Paxillaceae</taxon>
        <taxon>Paxillus</taxon>
    </lineage>
</organism>